<keyword evidence="4 8" id="KW-0378">Hydrolase</keyword>
<dbReference type="EMBL" id="CP033905">
    <property type="protein sequence ID" value="AZR07647.1"/>
    <property type="molecule type" value="Genomic_DNA"/>
</dbReference>
<comment type="similarity">
    <text evidence="1 8">Belongs to the SOS response-associated peptidase family.</text>
</comment>
<evidence type="ECO:0000256" key="7">
    <source>
        <dbReference type="ARBA" id="ARBA00023239"/>
    </source>
</evidence>
<keyword evidence="3" id="KW-0227">DNA damage</keyword>
<dbReference type="GO" id="GO:0016829">
    <property type="term" value="F:lyase activity"/>
    <property type="evidence" value="ECO:0007669"/>
    <property type="project" value="UniProtKB-KW"/>
</dbReference>
<dbReference type="Proteomes" id="UP000275951">
    <property type="component" value="Chromosome"/>
</dbReference>
<evidence type="ECO:0000256" key="3">
    <source>
        <dbReference type="ARBA" id="ARBA00022763"/>
    </source>
</evidence>
<evidence type="ECO:0000313" key="9">
    <source>
        <dbReference type="EMBL" id="AZR07647.1"/>
    </source>
</evidence>
<proteinExistence type="inferred from homology"/>
<dbReference type="GO" id="GO:0008233">
    <property type="term" value="F:peptidase activity"/>
    <property type="evidence" value="ECO:0007669"/>
    <property type="project" value="UniProtKB-KW"/>
</dbReference>
<accession>A0A3Q9GJV3</accession>
<keyword evidence="2 8" id="KW-0645">Protease</keyword>
<dbReference type="RefSeq" id="WP_126920428.1">
    <property type="nucleotide sequence ID" value="NZ_CP033905.1"/>
</dbReference>
<evidence type="ECO:0000256" key="6">
    <source>
        <dbReference type="ARBA" id="ARBA00023125"/>
    </source>
</evidence>
<dbReference type="GO" id="GO:0003697">
    <property type="term" value="F:single-stranded DNA binding"/>
    <property type="evidence" value="ECO:0007669"/>
    <property type="project" value="InterPro"/>
</dbReference>
<keyword evidence="6" id="KW-0238">DNA-binding</keyword>
<dbReference type="PANTHER" id="PTHR13604">
    <property type="entry name" value="DC12-RELATED"/>
    <property type="match status" value="1"/>
</dbReference>
<name>A0A3Q9GJV3_9ACTO</name>
<organism evidence="9 10">
    <name type="scientific">Trueperella pyogenes</name>
    <dbReference type="NCBI Taxonomy" id="1661"/>
    <lineage>
        <taxon>Bacteria</taxon>
        <taxon>Bacillati</taxon>
        <taxon>Actinomycetota</taxon>
        <taxon>Actinomycetes</taxon>
        <taxon>Actinomycetales</taxon>
        <taxon>Actinomycetaceae</taxon>
        <taxon>Trueperella</taxon>
    </lineage>
</organism>
<evidence type="ECO:0000256" key="1">
    <source>
        <dbReference type="ARBA" id="ARBA00008136"/>
    </source>
</evidence>
<evidence type="ECO:0000313" key="10">
    <source>
        <dbReference type="Proteomes" id="UP000275951"/>
    </source>
</evidence>
<dbReference type="GO" id="GO:0006508">
    <property type="term" value="P:proteolysis"/>
    <property type="evidence" value="ECO:0007669"/>
    <property type="project" value="UniProtKB-KW"/>
</dbReference>
<protein>
    <recommendedName>
        <fullName evidence="8">Abasic site processing protein</fullName>
        <ecNumber evidence="8">3.4.-.-</ecNumber>
    </recommendedName>
</protein>
<dbReference type="InterPro" id="IPR036590">
    <property type="entry name" value="SRAP-like"/>
</dbReference>
<gene>
    <name evidence="9" type="ORF">EBQ10_10345</name>
</gene>
<evidence type="ECO:0000256" key="2">
    <source>
        <dbReference type="ARBA" id="ARBA00022670"/>
    </source>
</evidence>
<keyword evidence="7" id="KW-0456">Lyase</keyword>
<dbReference type="Pfam" id="PF02586">
    <property type="entry name" value="SRAP"/>
    <property type="match status" value="1"/>
</dbReference>
<dbReference type="InterPro" id="IPR003738">
    <property type="entry name" value="SRAP"/>
</dbReference>
<dbReference type="PANTHER" id="PTHR13604:SF0">
    <property type="entry name" value="ABASIC SITE PROCESSING PROTEIN HMCES"/>
    <property type="match status" value="1"/>
</dbReference>
<dbReference type="AlphaFoldDB" id="A0A3Q9GJV3"/>
<dbReference type="EC" id="3.4.-.-" evidence="8"/>
<keyword evidence="5" id="KW-0190">Covalent protein-DNA linkage</keyword>
<dbReference type="Gene3D" id="3.90.1680.10">
    <property type="entry name" value="SOS response associated peptidase-like"/>
    <property type="match status" value="1"/>
</dbReference>
<evidence type="ECO:0000256" key="5">
    <source>
        <dbReference type="ARBA" id="ARBA00023124"/>
    </source>
</evidence>
<reference evidence="9 10" key="1">
    <citation type="submission" date="2018-11" db="EMBL/GenBank/DDBJ databases">
        <title>Multidrug-resistant genes are associated with an 42-kb island TGI1 carrying a complex class 1 integron in a Trueperella pyogenes.</title>
        <authorList>
            <person name="Dong W."/>
        </authorList>
    </citation>
    <scope>NUCLEOTIDE SEQUENCE [LARGE SCALE GENOMIC DNA]</scope>
    <source>
        <strain evidence="9 10">TP4</strain>
    </source>
</reference>
<dbReference type="GO" id="GO:0106300">
    <property type="term" value="P:protein-DNA covalent cross-linking repair"/>
    <property type="evidence" value="ECO:0007669"/>
    <property type="project" value="InterPro"/>
</dbReference>
<sequence>MCGRYATTMSRVDIQLEFRLDVVAESYDPAPNWNVAPKQDIPIVLERRALPGDQWLHDALSPAAPAAAVAPDKAHTVRALTPAMWGLIPPWAKDASRPMINARMETLAEKPSFAPAAKTRRCIIPASGYFEWRKPDKTPFYIYRVGRPLAFAGLYGWWKNGEEWVLTATIITRAAAGEMATIHDRVPLILEPTEYDTWLDPTIEASAITASARPDPALSFHEVHRAVGNVRHNTPENIVSITYTPQV</sequence>
<evidence type="ECO:0000256" key="8">
    <source>
        <dbReference type="RuleBase" id="RU364100"/>
    </source>
</evidence>
<evidence type="ECO:0000256" key="4">
    <source>
        <dbReference type="ARBA" id="ARBA00022801"/>
    </source>
</evidence>
<dbReference type="SUPFAM" id="SSF143081">
    <property type="entry name" value="BB1717-like"/>
    <property type="match status" value="1"/>
</dbReference>